<dbReference type="EMBL" id="VUNS01000002">
    <property type="protein sequence ID" value="MST96070.1"/>
    <property type="molecule type" value="Genomic_DNA"/>
</dbReference>
<reference evidence="2 3" key="1">
    <citation type="submission" date="2019-08" db="EMBL/GenBank/DDBJ databases">
        <title>In-depth cultivation of the pig gut microbiome towards novel bacterial diversity and tailored functional studies.</title>
        <authorList>
            <person name="Wylensek D."/>
            <person name="Hitch T.C.A."/>
            <person name="Clavel T."/>
        </authorList>
    </citation>
    <scope>NUCLEOTIDE SEQUENCE [LARGE SCALE GENOMIC DNA]</scope>
    <source>
        <strain evidence="2 3">BBE-744-WT-12</strain>
    </source>
</reference>
<accession>A0A844FXS1</accession>
<evidence type="ECO:0000256" key="1">
    <source>
        <dbReference type="SAM" id="Phobius"/>
    </source>
</evidence>
<organism evidence="2 3">
    <name type="scientific">Victivallis lenta</name>
    <dbReference type="NCBI Taxonomy" id="2606640"/>
    <lineage>
        <taxon>Bacteria</taxon>
        <taxon>Pseudomonadati</taxon>
        <taxon>Lentisphaerota</taxon>
        <taxon>Lentisphaeria</taxon>
        <taxon>Victivallales</taxon>
        <taxon>Victivallaceae</taxon>
        <taxon>Victivallis</taxon>
    </lineage>
</organism>
<feature type="transmembrane region" description="Helical" evidence="1">
    <location>
        <begin position="134"/>
        <end position="156"/>
    </location>
</feature>
<dbReference type="PANTHER" id="PTHR34989">
    <property type="entry name" value="PROTEIN HDED"/>
    <property type="match status" value="1"/>
</dbReference>
<feature type="transmembrane region" description="Helical" evidence="1">
    <location>
        <begin position="74"/>
        <end position="92"/>
    </location>
</feature>
<keyword evidence="3" id="KW-1185">Reference proteome</keyword>
<gene>
    <name evidence="2" type="ORF">FYJ85_03295</name>
</gene>
<dbReference type="Pfam" id="PF03729">
    <property type="entry name" value="DUF308"/>
    <property type="match status" value="1"/>
</dbReference>
<evidence type="ECO:0000313" key="2">
    <source>
        <dbReference type="EMBL" id="MST96070.1"/>
    </source>
</evidence>
<dbReference type="InterPro" id="IPR005325">
    <property type="entry name" value="DUF308_memb"/>
</dbReference>
<feature type="transmembrane region" description="Helical" evidence="1">
    <location>
        <begin position="44"/>
        <end position="67"/>
    </location>
</feature>
<feature type="transmembrane region" description="Helical" evidence="1">
    <location>
        <begin position="98"/>
        <end position="122"/>
    </location>
</feature>
<proteinExistence type="predicted"/>
<evidence type="ECO:0000313" key="3">
    <source>
        <dbReference type="Proteomes" id="UP000435649"/>
    </source>
</evidence>
<protein>
    <recommendedName>
        <fullName evidence="4">HdeD family acid-resistance protein</fullName>
    </recommendedName>
</protein>
<keyword evidence="1" id="KW-0812">Transmembrane</keyword>
<sequence>MKPQPYFYFSTNLLAGHSWKFMLAQGIISILLGIIFALNFGSALIIFAILLGIMLLGCGVQGFALMALNRKFKIGYALYSLFWFIAGLFLVIDPLMGASFLMIVLGIWFVLHAIELFTAALADKLHPVGFRWLVALNGLVTLAFGILIATSSIAAIGFFNLLFAFFLIFYGAITIGVAMRFRRIGKAAKAETAEETE</sequence>
<dbReference type="AlphaFoldDB" id="A0A844FXS1"/>
<comment type="caution">
    <text evidence="2">The sequence shown here is derived from an EMBL/GenBank/DDBJ whole genome shotgun (WGS) entry which is preliminary data.</text>
</comment>
<dbReference type="PANTHER" id="PTHR34989:SF1">
    <property type="entry name" value="PROTEIN HDED"/>
    <property type="match status" value="1"/>
</dbReference>
<feature type="transmembrane region" description="Helical" evidence="1">
    <location>
        <begin position="21"/>
        <end position="38"/>
    </location>
</feature>
<dbReference type="GO" id="GO:0005886">
    <property type="term" value="C:plasma membrane"/>
    <property type="evidence" value="ECO:0007669"/>
    <property type="project" value="TreeGrafter"/>
</dbReference>
<name>A0A844FXS1_9BACT</name>
<feature type="transmembrane region" description="Helical" evidence="1">
    <location>
        <begin position="162"/>
        <end position="181"/>
    </location>
</feature>
<evidence type="ECO:0008006" key="4">
    <source>
        <dbReference type="Google" id="ProtNLM"/>
    </source>
</evidence>
<keyword evidence="1" id="KW-1133">Transmembrane helix</keyword>
<keyword evidence="1" id="KW-0472">Membrane</keyword>
<dbReference type="RefSeq" id="WP_106054814.1">
    <property type="nucleotide sequence ID" value="NZ_CALXOB010000031.1"/>
</dbReference>
<dbReference type="Proteomes" id="UP000435649">
    <property type="component" value="Unassembled WGS sequence"/>
</dbReference>
<dbReference type="InterPro" id="IPR052712">
    <property type="entry name" value="Acid_resist_chaperone_HdeD"/>
</dbReference>